<gene>
    <name evidence="1" type="ORF">FMUND_4278</name>
</gene>
<accession>A0A8H5YZM7</accession>
<organism evidence="1 2">
    <name type="scientific">Fusarium mundagurra</name>
    <dbReference type="NCBI Taxonomy" id="1567541"/>
    <lineage>
        <taxon>Eukaryota</taxon>
        <taxon>Fungi</taxon>
        <taxon>Dikarya</taxon>
        <taxon>Ascomycota</taxon>
        <taxon>Pezizomycotina</taxon>
        <taxon>Sordariomycetes</taxon>
        <taxon>Hypocreomycetidae</taxon>
        <taxon>Hypocreales</taxon>
        <taxon>Nectriaceae</taxon>
        <taxon>Fusarium</taxon>
        <taxon>Fusarium fujikuroi species complex</taxon>
    </lineage>
</organism>
<name>A0A8H5YZM7_9HYPO</name>
<reference evidence="1 2" key="1">
    <citation type="submission" date="2020-05" db="EMBL/GenBank/DDBJ databases">
        <title>Identification and distribution of gene clusters putatively required for synthesis of sphingolipid metabolism inhibitors in phylogenetically diverse species of the filamentous fungus Fusarium.</title>
        <authorList>
            <person name="Kim H.-S."/>
            <person name="Busman M."/>
            <person name="Brown D.W."/>
            <person name="Divon H."/>
            <person name="Uhlig S."/>
            <person name="Proctor R.H."/>
        </authorList>
    </citation>
    <scope>NUCLEOTIDE SEQUENCE [LARGE SCALE GENOMIC DNA]</scope>
    <source>
        <strain evidence="1 2">NRRL 66235</strain>
    </source>
</reference>
<dbReference type="Proteomes" id="UP000544331">
    <property type="component" value="Unassembled WGS sequence"/>
</dbReference>
<comment type="caution">
    <text evidence="1">The sequence shown here is derived from an EMBL/GenBank/DDBJ whole genome shotgun (WGS) entry which is preliminary data.</text>
</comment>
<evidence type="ECO:0008006" key="3">
    <source>
        <dbReference type="Google" id="ProtNLM"/>
    </source>
</evidence>
<evidence type="ECO:0000313" key="2">
    <source>
        <dbReference type="Proteomes" id="UP000544331"/>
    </source>
</evidence>
<dbReference type="EMBL" id="JAAOAN010000130">
    <property type="protein sequence ID" value="KAF5720456.1"/>
    <property type="molecule type" value="Genomic_DNA"/>
</dbReference>
<evidence type="ECO:0000313" key="1">
    <source>
        <dbReference type="EMBL" id="KAF5720456.1"/>
    </source>
</evidence>
<sequence length="364" mass="41302">MKSISYDIDPRGDIELILKCPNKQYIIAESRTLPSDPQDPQLLNSPCLGRYEVFSELYTDEEEDEDEDEDNQNETLEEVEVRMRVSSRHLTLASRTFRAMLEGPWKEGNSSFRPIRQISTEDWDVFALAIVMDSIHGRHHGIPTQITGGLLTRIATIVDYYQCREAMHFNYEVWTHGVIAPSELCTVALLWLYVSWVFHDVSRCRTLACLFVRFGIGACDFDTHDLPVGGVLDLLDGIRRNLINRVLVAIGSLHETLITEEGCESENDSDCTAIMLGVLVKEMRDMACLDPPLDASFDGRSLDEMVSMVDKFRIPMSPHKLDEFPFEEEEDGSYHPCTIQGRLDPVIKEIKEAIEGVSLADLQP</sequence>
<dbReference type="OrthoDB" id="5326346at2759"/>
<keyword evidence="2" id="KW-1185">Reference proteome</keyword>
<proteinExistence type="predicted"/>
<protein>
    <recommendedName>
        <fullName evidence="3">BTB domain-containing protein</fullName>
    </recommendedName>
</protein>
<dbReference type="AlphaFoldDB" id="A0A8H5YZM7"/>